<name>A0AAE8SL40_9HYPO</name>
<dbReference type="Proteomes" id="UP001187734">
    <property type="component" value="Unassembled WGS sequence"/>
</dbReference>
<organism evidence="2 3">
    <name type="scientific">Fusarium torulosum</name>
    <dbReference type="NCBI Taxonomy" id="33205"/>
    <lineage>
        <taxon>Eukaryota</taxon>
        <taxon>Fungi</taxon>
        <taxon>Dikarya</taxon>
        <taxon>Ascomycota</taxon>
        <taxon>Pezizomycotina</taxon>
        <taxon>Sordariomycetes</taxon>
        <taxon>Hypocreomycetidae</taxon>
        <taxon>Hypocreales</taxon>
        <taxon>Nectriaceae</taxon>
        <taxon>Fusarium</taxon>
    </lineage>
</organism>
<sequence length="46" mass="5379">MAAFLFLLPLALLGYFKHDNIELYCKYGPIIRYSPNRYSFNHPEAA</sequence>
<proteinExistence type="predicted"/>
<accession>A0AAE8SL40</accession>
<evidence type="ECO:0000313" key="2">
    <source>
        <dbReference type="EMBL" id="SPJ81727.1"/>
    </source>
</evidence>
<keyword evidence="3" id="KW-1185">Reference proteome</keyword>
<reference evidence="2" key="1">
    <citation type="submission" date="2018-03" db="EMBL/GenBank/DDBJ databases">
        <authorList>
            <person name="Guldener U."/>
        </authorList>
    </citation>
    <scope>NUCLEOTIDE SEQUENCE</scope>
</reference>
<feature type="chain" id="PRO_5042069212" evidence="1">
    <location>
        <begin position="19"/>
        <end position="46"/>
    </location>
</feature>
<comment type="caution">
    <text evidence="2">The sequence shown here is derived from an EMBL/GenBank/DDBJ whole genome shotgun (WGS) entry which is preliminary data.</text>
</comment>
<keyword evidence="1" id="KW-0732">Signal</keyword>
<gene>
    <name evidence="2" type="ORF">FTOL_09132</name>
</gene>
<dbReference type="EMBL" id="ONZP01000332">
    <property type="protein sequence ID" value="SPJ81727.1"/>
    <property type="molecule type" value="Genomic_DNA"/>
</dbReference>
<dbReference type="AlphaFoldDB" id="A0AAE8SL40"/>
<feature type="signal peptide" evidence="1">
    <location>
        <begin position="1"/>
        <end position="18"/>
    </location>
</feature>
<evidence type="ECO:0000313" key="3">
    <source>
        <dbReference type="Proteomes" id="UP001187734"/>
    </source>
</evidence>
<evidence type="ECO:0000256" key="1">
    <source>
        <dbReference type="SAM" id="SignalP"/>
    </source>
</evidence>
<protein>
    <submittedName>
        <fullName evidence="2">Uncharacterized protein</fullName>
    </submittedName>
</protein>